<gene>
    <name evidence="1" type="ORF">PCOR1329_LOCUS75480</name>
</gene>
<dbReference type="EMBL" id="CAUYUJ010020299">
    <property type="protein sequence ID" value="CAK0897234.1"/>
    <property type="molecule type" value="Genomic_DNA"/>
</dbReference>
<evidence type="ECO:0000313" key="1">
    <source>
        <dbReference type="EMBL" id="CAK0897234.1"/>
    </source>
</evidence>
<proteinExistence type="predicted"/>
<reference evidence="1" key="1">
    <citation type="submission" date="2023-10" db="EMBL/GenBank/DDBJ databases">
        <authorList>
            <person name="Chen Y."/>
            <person name="Shah S."/>
            <person name="Dougan E. K."/>
            <person name="Thang M."/>
            <person name="Chan C."/>
        </authorList>
    </citation>
    <scope>NUCLEOTIDE SEQUENCE [LARGE SCALE GENOMIC DNA]</scope>
</reference>
<dbReference type="Proteomes" id="UP001189429">
    <property type="component" value="Unassembled WGS sequence"/>
</dbReference>
<organism evidence="1 2">
    <name type="scientific">Prorocentrum cordatum</name>
    <dbReference type="NCBI Taxonomy" id="2364126"/>
    <lineage>
        <taxon>Eukaryota</taxon>
        <taxon>Sar</taxon>
        <taxon>Alveolata</taxon>
        <taxon>Dinophyceae</taxon>
        <taxon>Prorocentrales</taxon>
        <taxon>Prorocentraceae</taxon>
        <taxon>Prorocentrum</taxon>
    </lineage>
</organism>
<protein>
    <recommendedName>
        <fullName evidence="3">Hexosyltransferase</fullName>
    </recommendedName>
</protein>
<feature type="non-terminal residue" evidence="1">
    <location>
        <position position="1"/>
    </location>
</feature>
<name>A0ABN9XFV7_9DINO</name>
<feature type="non-terminal residue" evidence="1">
    <location>
        <position position="367"/>
    </location>
</feature>
<accession>A0ABN9XFV7</accession>
<comment type="caution">
    <text evidence="1">The sequence shown here is derived from an EMBL/GenBank/DDBJ whole genome shotgun (WGS) entry which is preliminary data.</text>
</comment>
<keyword evidence="2" id="KW-1185">Reference proteome</keyword>
<evidence type="ECO:0000313" key="2">
    <source>
        <dbReference type="Proteomes" id="UP001189429"/>
    </source>
</evidence>
<evidence type="ECO:0008006" key="3">
    <source>
        <dbReference type="Google" id="ProtNLM"/>
    </source>
</evidence>
<sequence>ARALLLGAAGAEAGAAGAAGAGAAAGGAGARLEEAALSPAPPAAPEEAPALAELRRRCLSPDLGDGGRPCVDCCNDGRGKSPCLDVGACAAAAQPGGRYGLVYAQVGRPGWPWLTNIGSLSKAGAKVAMELGVRVDLVLIIPSWDARGLSPEHRAHLEAWEVQVKEVEWTLPPRLKWHPRNWWPGKPDGWCGPQDLVRLHALGLEGYDAVAFYDQDVEIQGDLGPVLLCASTGKFLSTSGGAGEPLNVGFFAVRPHRRLQLAAELWAENLTFSHVDGWAGIGFLPAEDKFVGAECGQGYLHTLFYKQAAPSVSRALAAAGIAGEGGEGAVAAAQLDRCVWNYQHGPDCPPRFNCSRVVAHHNPTPRR</sequence>